<organism evidence="2">
    <name type="scientific">Solanum chacoense</name>
    <name type="common">Chaco potato</name>
    <dbReference type="NCBI Taxonomy" id="4108"/>
    <lineage>
        <taxon>Eukaryota</taxon>
        <taxon>Viridiplantae</taxon>
        <taxon>Streptophyta</taxon>
        <taxon>Embryophyta</taxon>
        <taxon>Tracheophyta</taxon>
        <taxon>Spermatophyta</taxon>
        <taxon>Magnoliopsida</taxon>
        <taxon>eudicotyledons</taxon>
        <taxon>Gunneridae</taxon>
        <taxon>Pentapetalae</taxon>
        <taxon>asterids</taxon>
        <taxon>lamiids</taxon>
        <taxon>Solanales</taxon>
        <taxon>Solanaceae</taxon>
        <taxon>Solanoideae</taxon>
        <taxon>Solaneae</taxon>
        <taxon>Solanum</taxon>
    </lineage>
</organism>
<keyword evidence="1" id="KW-1133">Transmembrane helix</keyword>
<sequence length="96" mass="11407">MAFPLLYPTYLFHLVTHKLPSMNVGRKQWRKNFWLLKKMTQGTLFHVLQMSALLDVNGFIQSNFILMDLLIGIKLDWLFLVTDKSMGWTMRRLLHP</sequence>
<feature type="transmembrane region" description="Helical" evidence="1">
    <location>
        <begin position="64"/>
        <end position="82"/>
    </location>
</feature>
<keyword evidence="1" id="KW-0812">Transmembrane</keyword>
<reference evidence="2" key="1">
    <citation type="submission" date="2015-12" db="EMBL/GenBank/DDBJ databases">
        <title>Gene expression during late stages of embryo sac development: a critical building block for successful pollen-pistil interactions.</title>
        <authorList>
            <person name="Liu Y."/>
            <person name="Joly V."/>
            <person name="Sabar M."/>
            <person name="Matton D.P."/>
        </authorList>
    </citation>
    <scope>NUCLEOTIDE SEQUENCE</scope>
</reference>
<protein>
    <submittedName>
        <fullName evidence="2">Putative ovule protein</fullName>
    </submittedName>
</protein>
<evidence type="ECO:0000313" key="2">
    <source>
        <dbReference type="EMBL" id="JAP12556.1"/>
    </source>
</evidence>
<evidence type="ECO:0000256" key="1">
    <source>
        <dbReference type="SAM" id="Phobius"/>
    </source>
</evidence>
<dbReference type="AlphaFoldDB" id="A0A0V0GWM9"/>
<proteinExistence type="predicted"/>
<name>A0A0V0GWM9_SOLCH</name>
<keyword evidence="1" id="KW-0472">Membrane</keyword>
<accession>A0A0V0GWM9</accession>
<dbReference type="EMBL" id="GEDG01029421">
    <property type="protein sequence ID" value="JAP12556.1"/>
    <property type="molecule type" value="Transcribed_RNA"/>
</dbReference>